<organism evidence="1">
    <name type="scientific">hydrocarbon metagenome</name>
    <dbReference type="NCBI Taxonomy" id="938273"/>
    <lineage>
        <taxon>unclassified sequences</taxon>
        <taxon>metagenomes</taxon>
        <taxon>ecological metagenomes</taxon>
    </lineage>
</organism>
<comment type="caution">
    <text evidence="1">The sequence shown here is derived from an EMBL/GenBank/DDBJ whole genome shotgun (WGS) entry which is preliminary data.</text>
</comment>
<name>A0A0W8FAR8_9ZZZZ</name>
<evidence type="ECO:0000313" key="1">
    <source>
        <dbReference type="EMBL" id="KUG17961.1"/>
    </source>
</evidence>
<dbReference type="EMBL" id="LNQE01001409">
    <property type="protein sequence ID" value="KUG17961.1"/>
    <property type="molecule type" value="Genomic_DNA"/>
</dbReference>
<gene>
    <name evidence="1" type="ORF">ASZ90_012336</name>
</gene>
<protein>
    <submittedName>
        <fullName evidence="1">Uncharacterized protein</fullName>
    </submittedName>
</protein>
<proteinExistence type="predicted"/>
<dbReference type="AlphaFoldDB" id="A0A0W8FAR8"/>
<sequence length="138" mass="15689">MAEEIEEIDMQHFAGLFGDSHLSWIIAQIVADPFQVYRPKDLEELAEASAPSTRKALRILTRLGLLIRNDTDRQHPSYKANLDSKKKHLALTLLSYSVVDDSIGTDCMDDPIAEYYDSDLRDRYESVERGLHADRPAP</sequence>
<reference evidence="1" key="1">
    <citation type="journal article" date="2015" name="Proc. Natl. Acad. Sci. U.S.A.">
        <title>Networks of energetic and metabolic interactions define dynamics in microbial communities.</title>
        <authorList>
            <person name="Embree M."/>
            <person name="Liu J.K."/>
            <person name="Al-Bassam M.M."/>
            <person name="Zengler K."/>
        </authorList>
    </citation>
    <scope>NUCLEOTIDE SEQUENCE</scope>
</reference>
<accession>A0A0W8FAR8</accession>